<dbReference type="AlphaFoldDB" id="A0A0L0D3D8"/>
<dbReference type="InterPro" id="IPR016187">
    <property type="entry name" value="CTDL_fold"/>
</dbReference>
<dbReference type="OrthoDB" id="418245at2759"/>
<name>A0A0L0D3D8_THETB</name>
<evidence type="ECO:0000313" key="1">
    <source>
        <dbReference type="EMBL" id="KNC46824.1"/>
    </source>
</evidence>
<proteinExistence type="predicted"/>
<evidence type="ECO:0000313" key="2">
    <source>
        <dbReference type="Proteomes" id="UP000054408"/>
    </source>
</evidence>
<dbReference type="SUPFAM" id="SSF56436">
    <property type="entry name" value="C-type lectin-like"/>
    <property type="match status" value="1"/>
</dbReference>
<dbReference type="RefSeq" id="XP_013760099.1">
    <property type="nucleotide sequence ID" value="XM_013904645.1"/>
</dbReference>
<gene>
    <name evidence="1" type="ORF">AMSG_03255</name>
</gene>
<accession>A0A0L0D3D8</accession>
<organism evidence="1 2">
    <name type="scientific">Thecamonas trahens ATCC 50062</name>
    <dbReference type="NCBI Taxonomy" id="461836"/>
    <lineage>
        <taxon>Eukaryota</taxon>
        <taxon>Apusozoa</taxon>
        <taxon>Apusomonadida</taxon>
        <taxon>Apusomonadidae</taxon>
        <taxon>Thecamonas</taxon>
    </lineage>
</organism>
<dbReference type="EMBL" id="GL349444">
    <property type="protein sequence ID" value="KNC46824.1"/>
    <property type="molecule type" value="Genomic_DNA"/>
</dbReference>
<reference evidence="1 2" key="1">
    <citation type="submission" date="2010-05" db="EMBL/GenBank/DDBJ databases">
        <title>The Genome Sequence of Thecamonas trahens ATCC 50062.</title>
        <authorList>
            <consortium name="The Broad Institute Genome Sequencing Platform"/>
            <person name="Russ C."/>
            <person name="Cuomo C."/>
            <person name="Shea T."/>
            <person name="Young S.K."/>
            <person name="Zeng Q."/>
            <person name="Koehrsen M."/>
            <person name="Haas B."/>
            <person name="Borodovsky M."/>
            <person name="Guigo R."/>
            <person name="Alvarado L."/>
            <person name="Berlin A."/>
            <person name="Bochicchio J."/>
            <person name="Borenstein D."/>
            <person name="Chapman S."/>
            <person name="Chen Z."/>
            <person name="Freedman E."/>
            <person name="Gellesch M."/>
            <person name="Goldberg J."/>
            <person name="Griggs A."/>
            <person name="Gujja S."/>
            <person name="Heilman E."/>
            <person name="Heiman D."/>
            <person name="Hepburn T."/>
            <person name="Howarth C."/>
            <person name="Jen D."/>
            <person name="Larson L."/>
            <person name="Mehta T."/>
            <person name="Park D."/>
            <person name="Pearson M."/>
            <person name="Roberts A."/>
            <person name="Saif S."/>
            <person name="Shenoy N."/>
            <person name="Sisk P."/>
            <person name="Stolte C."/>
            <person name="Sykes S."/>
            <person name="Thomson T."/>
            <person name="Walk T."/>
            <person name="White J."/>
            <person name="Yandava C."/>
            <person name="Burger G."/>
            <person name="Gray M.W."/>
            <person name="Holland P.W.H."/>
            <person name="King N."/>
            <person name="Lang F.B.F."/>
            <person name="Roger A.J."/>
            <person name="Ruiz-Trillo I."/>
            <person name="Lander E."/>
            <person name="Nusbaum C."/>
        </authorList>
    </citation>
    <scope>NUCLEOTIDE SEQUENCE [LARGE SCALE GENOMIC DNA]</scope>
    <source>
        <strain evidence="1 2">ATCC 50062</strain>
    </source>
</reference>
<dbReference type="GeneID" id="25562869"/>
<dbReference type="Proteomes" id="UP000054408">
    <property type="component" value="Unassembled WGS sequence"/>
</dbReference>
<keyword evidence="2" id="KW-1185">Reference proteome</keyword>
<evidence type="ECO:0008006" key="3">
    <source>
        <dbReference type="Google" id="ProtNLM"/>
    </source>
</evidence>
<protein>
    <recommendedName>
        <fullName evidence="3">C-type lectin domain-containing protein</fullName>
    </recommendedName>
</protein>
<sequence>MDNFLANTGRSQTDLDYAYGLIRFFDITAIDQAKFQYQYRGINGLQYKYANWYGGEPNTVLTQYIFTRYVSDGTWRDIYPQYSYQPYCMRLDPSHKMVGNVNPDFLYTNPVDNKLPLFVRSDIITPSFTALMGFTATDCTALQGIQPMRSSYFWVEKPLPESLLGTNIRICTSNDFGVNWQLQTDFTVTVALGRPYPTTFTDVTPKTIGHGSTGTTSLSVVVTDSAYVSATGAEFAFVDPATYVSDPATACAASGISNAYHAATQACAWLITKAKVTLATAVDACAKEGGVVLERGTDPEWNTFFTWFDGISGLASNDYWIGSRLLTNPRSFDNGLRMPATYVNPLTRATTSHLGVWQAFPSDRPNENDVVIRGNFGLNGLLRGTNDPNNKYVFACMRRGPPQLCDSSRIGETAVASTSVTFERATWMN</sequence>